<evidence type="ECO:0000256" key="2">
    <source>
        <dbReference type="SAM" id="SignalP"/>
    </source>
</evidence>
<proteinExistence type="predicted"/>
<keyword evidence="2" id="KW-0732">Signal</keyword>
<comment type="caution">
    <text evidence="4">The sequence shown here is derived from an EMBL/GenBank/DDBJ whole genome shotgun (WGS) entry which is preliminary data.</text>
</comment>
<evidence type="ECO:0000256" key="1">
    <source>
        <dbReference type="SAM" id="MobiDB-lite"/>
    </source>
</evidence>
<dbReference type="Proteomes" id="UP000305654">
    <property type="component" value="Unassembled WGS sequence"/>
</dbReference>
<feature type="region of interest" description="Disordered" evidence="1">
    <location>
        <begin position="201"/>
        <end position="239"/>
    </location>
</feature>
<feature type="compositionally biased region" description="Low complexity" evidence="1">
    <location>
        <begin position="216"/>
        <end position="239"/>
    </location>
</feature>
<dbReference type="AlphaFoldDB" id="A0A5R9JEG8"/>
<gene>
    <name evidence="4" type="ORF">FE263_02105</name>
</gene>
<dbReference type="EMBL" id="VCDI01000001">
    <property type="protein sequence ID" value="TLU74031.1"/>
    <property type="molecule type" value="Genomic_DNA"/>
</dbReference>
<evidence type="ECO:0000313" key="4">
    <source>
        <dbReference type="EMBL" id="TLU74031.1"/>
    </source>
</evidence>
<dbReference type="Pfam" id="PF14371">
    <property type="entry name" value="DUF4412"/>
    <property type="match status" value="1"/>
</dbReference>
<organism evidence="4 5">
    <name type="scientific">Lichenicoccus roseus</name>
    <dbReference type="NCBI Taxonomy" id="2683649"/>
    <lineage>
        <taxon>Bacteria</taxon>
        <taxon>Pseudomonadati</taxon>
        <taxon>Pseudomonadota</taxon>
        <taxon>Alphaproteobacteria</taxon>
        <taxon>Acetobacterales</taxon>
        <taxon>Acetobacteraceae</taxon>
        <taxon>Lichenicoccus</taxon>
    </lineage>
</organism>
<dbReference type="InterPro" id="IPR025524">
    <property type="entry name" value="DUF4412"/>
</dbReference>
<accession>A0A5R9JEG8</accession>
<dbReference type="OrthoDB" id="7268862at2"/>
<evidence type="ECO:0000313" key="5">
    <source>
        <dbReference type="Proteomes" id="UP000305654"/>
    </source>
</evidence>
<dbReference type="RefSeq" id="WP_138324284.1">
    <property type="nucleotide sequence ID" value="NZ_VCDI01000001.1"/>
</dbReference>
<sequence length="239" mass="24516">MRLRLLNSVLLMGGLALAVPAAAAHGQVSASGGAGDHPLYMPSRDVTVTYDVEPEGAPSPQRVKVLFAGNGRLMRIDAPDGQGSTIMNRDRQVMQIVIGPAKVYMDVPESQQQRSPFLLDPSMQYTATGTATVAGLPCTTWSIITSPGTAHACVTADGVVLSEDGVDSQGARGHLVARTVTYGPIQPAAFEPPAGYTRVAHPEGPAAFERGGAGAQGDAQPGGPQLGAPPMGAPGSNQP</sequence>
<name>A0A5R9JEG8_9PROT</name>
<feature type="chain" id="PRO_5024331402" evidence="2">
    <location>
        <begin position="24"/>
        <end position="239"/>
    </location>
</feature>
<feature type="signal peptide" evidence="2">
    <location>
        <begin position="1"/>
        <end position="23"/>
    </location>
</feature>
<reference evidence="4 5" key="1">
    <citation type="submission" date="2019-05" db="EMBL/GenBank/DDBJ databases">
        <authorList>
            <person name="Pankratov T."/>
            <person name="Grouzdev D."/>
        </authorList>
    </citation>
    <scope>NUCLEOTIDE SEQUENCE [LARGE SCALE GENOMIC DNA]</scope>
    <source>
        <strain evidence="4 5">KEBCLARHB70R</strain>
    </source>
</reference>
<feature type="domain" description="DUF4412" evidence="3">
    <location>
        <begin position="83"/>
        <end position="157"/>
    </location>
</feature>
<evidence type="ECO:0000259" key="3">
    <source>
        <dbReference type="Pfam" id="PF14371"/>
    </source>
</evidence>
<keyword evidence="5" id="KW-1185">Reference proteome</keyword>
<protein>
    <submittedName>
        <fullName evidence="4">DUF4412 domain-containing protein</fullName>
    </submittedName>
</protein>